<dbReference type="Proteomes" id="UP000813444">
    <property type="component" value="Unassembled WGS sequence"/>
</dbReference>
<feature type="region of interest" description="Disordered" evidence="1">
    <location>
        <begin position="132"/>
        <end position="201"/>
    </location>
</feature>
<organism evidence="2 3">
    <name type="scientific">Stachybotrys elegans</name>
    <dbReference type="NCBI Taxonomy" id="80388"/>
    <lineage>
        <taxon>Eukaryota</taxon>
        <taxon>Fungi</taxon>
        <taxon>Dikarya</taxon>
        <taxon>Ascomycota</taxon>
        <taxon>Pezizomycotina</taxon>
        <taxon>Sordariomycetes</taxon>
        <taxon>Hypocreomycetidae</taxon>
        <taxon>Hypocreales</taxon>
        <taxon>Stachybotryaceae</taxon>
        <taxon>Stachybotrys</taxon>
    </lineage>
</organism>
<feature type="compositionally biased region" description="Low complexity" evidence="1">
    <location>
        <begin position="29"/>
        <end position="47"/>
    </location>
</feature>
<evidence type="ECO:0000313" key="3">
    <source>
        <dbReference type="Proteomes" id="UP000813444"/>
    </source>
</evidence>
<dbReference type="EMBL" id="JAGPNK010000001">
    <property type="protein sequence ID" value="KAH7328857.1"/>
    <property type="molecule type" value="Genomic_DNA"/>
</dbReference>
<gene>
    <name evidence="2" type="ORF">B0I35DRAFT_29042</name>
</gene>
<feature type="region of interest" description="Disordered" evidence="1">
    <location>
        <begin position="1"/>
        <end position="55"/>
    </location>
</feature>
<sequence>MRSPSHHKEKKEDGLPKNRSLTIFWGGKSPSLPVSSASAQSQSDVPDGLPPRGSFAHSERAMHLDSLHVDLDSHLSHSVGGIDVRWRSIPSGIPVPKEGLGFPTRLCEAVREPNAPNPPLFSAERARRSTGISMSHASHCRPMGMARRTTKSKVDAASVRGRRRKKETWRQNAIPKSQVIQLSPRGPTNGIAGTPAALVAM</sequence>
<feature type="compositionally biased region" description="Polar residues" evidence="1">
    <location>
        <begin position="170"/>
        <end position="181"/>
    </location>
</feature>
<dbReference type="AlphaFoldDB" id="A0A8K0WWN0"/>
<evidence type="ECO:0000256" key="1">
    <source>
        <dbReference type="SAM" id="MobiDB-lite"/>
    </source>
</evidence>
<evidence type="ECO:0000313" key="2">
    <source>
        <dbReference type="EMBL" id="KAH7328857.1"/>
    </source>
</evidence>
<comment type="caution">
    <text evidence="2">The sequence shown here is derived from an EMBL/GenBank/DDBJ whole genome shotgun (WGS) entry which is preliminary data.</text>
</comment>
<accession>A0A8K0WWN0</accession>
<name>A0A8K0WWN0_9HYPO</name>
<protein>
    <submittedName>
        <fullName evidence="2">Uncharacterized protein</fullName>
    </submittedName>
</protein>
<proteinExistence type="predicted"/>
<keyword evidence="3" id="KW-1185">Reference proteome</keyword>
<reference evidence="2" key="1">
    <citation type="journal article" date="2021" name="Nat. Commun.">
        <title>Genetic determinants of endophytism in the Arabidopsis root mycobiome.</title>
        <authorList>
            <person name="Mesny F."/>
            <person name="Miyauchi S."/>
            <person name="Thiergart T."/>
            <person name="Pickel B."/>
            <person name="Atanasova L."/>
            <person name="Karlsson M."/>
            <person name="Huettel B."/>
            <person name="Barry K.W."/>
            <person name="Haridas S."/>
            <person name="Chen C."/>
            <person name="Bauer D."/>
            <person name="Andreopoulos W."/>
            <person name="Pangilinan J."/>
            <person name="LaButti K."/>
            <person name="Riley R."/>
            <person name="Lipzen A."/>
            <person name="Clum A."/>
            <person name="Drula E."/>
            <person name="Henrissat B."/>
            <person name="Kohler A."/>
            <person name="Grigoriev I.V."/>
            <person name="Martin F.M."/>
            <person name="Hacquard S."/>
        </authorList>
    </citation>
    <scope>NUCLEOTIDE SEQUENCE</scope>
    <source>
        <strain evidence="2">MPI-CAGE-CH-0235</strain>
    </source>
</reference>